<evidence type="ECO:0000259" key="15">
    <source>
        <dbReference type="PROSITE" id="PS51747"/>
    </source>
</evidence>
<evidence type="ECO:0000256" key="8">
    <source>
        <dbReference type="ARBA" id="ARBA00022833"/>
    </source>
</evidence>
<accession>A0A370Q7F8</accession>
<dbReference type="NCBIfam" id="TIGR01354">
    <property type="entry name" value="cyt_deam_tetra"/>
    <property type="match status" value="1"/>
</dbReference>
<evidence type="ECO:0000256" key="12">
    <source>
        <dbReference type="PIRSR" id="PIRSR606262-1"/>
    </source>
</evidence>
<comment type="cofactor">
    <cofactor evidence="1 13 14">
        <name>Zn(2+)</name>
        <dbReference type="ChEBI" id="CHEBI:29105"/>
    </cofactor>
</comment>
<dbReference type="AlphaFoldDB" id="A0A370Q7F8"/>
<evidence type="ECO:0000256" key="6">
    <source>
        <dbReference type="ARBA" id="ARBA00022723"/>
    </source>
</evidence>
<feature type="binding site" evidence="13">
    <location>
        <position position="74"/>
    </location>
    <ligand>
        <name>Zn(2+)</name>
        <dbReference type="ChEBI" id="CHEBI:29105"/>
        <note>catalytic</note>
    </ligand>
</feature>
<evidence type="ECO:0000256" key="7">
    <source>
        <dbReference type="ARBA" id="ARBA00022801"/>
    </source>
</evidence>
<dbReference type="PANTHER" id="PTHR11644:SF2">
    <property type="entry name" value="CYTIDINE DEAMINASE"/>
    <property type="match status" value="1"/>
</dbReference>
<gene>
    <name evidence="16" type="ORF">C8D94_105136</name>
</gene>
<dbReference type="InterPro" id="IPR016193">
    <property type="entry name" value="Cytidine_deaminase-like"/>
</dbReference>
<dbReference type="PROSITE" id="PS51747">
    <property type="entry name" value="CYT_DCMP_DEAMINASES_2"/>
    <property type="match status" value="1"/>
</dbReference>
<dbReference type="Proteomes" id="UP000255317">
    <property type="component" value="Unassembled WGS sequence"/>
</dbReference>
<keyword evidence="6 13" id="KW-0479">Metal-binding</keyword>
<keyword evidence="8 13" id="KW-0862">Zinc</keyword>
<name>A0A370Q7F8_9FLAO</name>
<evidence type="ECO:0000256" key="13">
    <source>
        <dbReference type="PIRSR" id="PIRSR606262-3"/>
    </source>
</evidence>
<comment type="catalytic activity">
    <reaction evidence="10 14">
        <text>2'-deoxycytidine + H2O + H(+) = 2'-deoxyuridine + NH4(+)</text>
        <dbReference type="Rhea" id="RHEA:13433"/>
        <dbReference type="ChEBI" id="CHEBI:15377"/>
        <dbReference type="ChEBI" id="CHEBI:15378"/>
        <dbReference type="ChEBI" id="CHEBI:15698"/>
        <dbReference type="ChEBI" id="CHEBI:16450"/>
        <dbReference type="ChEBI" id="CHEBI:28938"/>
        <dbReference type="EC" id="3.5.4.5"/>
    </reaction>
</comment>
<evidence type="ECO:0000256" key="4">
    <source>
        <dbReference type="ARBA" id="ARBA00012783"/>
    </source>
</evidence>
<feature type="domain" description="CMP/dCMP-type deaminase" evidence="15">
    <location>
        <begin position="22"/>
        <end position="150"/>
    </location>
</feature>
<dbReference type="CDD" id="cd01283">
    <property type="entry name" value="cytidine_deaminase"/>
    <property type="match status" value="1"/>
</dbReference>
<dbReference type="RefSeq" id="WP_115124452.1">
    <property type="nucleotide sequence ID" value="NZ_QRAO01000005.1"/>
</dbReference>
<dbReference type="PANTHER" id="PTHR11644">
    <property type="entry name" value="CYTIDINE DEAMINASE"/>
    <property type="match status" value="1"/>
</dbReference>
<dbReference type="EMBL" id="QRAO01000005">
    <property type="protein sequence ID" value="RDK84291.1"/>
    <property type="molecule type" value="Genomic_DNA"/>
</dbReference>
<evidence type="ECO:0000256" key="3">
    <source>
        <dbReference type="ARBA" id="ARBA00006576"/>
    </source>
</evidence>
<feature type="active site" description="Proton donor" evidence="12">
    <location>
        <position position="76"/>
    </location>
</feature>
<sequence>MAKKLTITTQLTVFQSIDELPQPIQELMHKAQEARERAYAPYSLFKVGAALQLANGEVVMGNNQENAAFPSGLCAERVAAFHAGATYPGVAFQAMALTVRSLQKEVNTPTPPCGACRQSLAEYEVNQKTPIAIYFMGETGKVAQASSVKDLLPFVFDSTFLQNIS</sequence>
<comment type="function">
    <text evidence="2 14">This enzyme scavenges exogenous and endogenous cytidine and 2'-deoxycytidine for UMP synthesis.</text>
</comment>
<dbReference type="OrthoDB" id="9795347at2"/>
<dbReference type="Gene3D" id="3.40.140.10">
    <property type="entry name" value="Cytidine Deaminase, domain 2"/>
    <property type="match status" value="1"/>
</dbReference>
<protein>
    <recommendedName>
        <fullName evidence="5 14">Cytidine deaminase</fullName>
        <ecNumber evidence="4 14">3.5.4.5</ecNumber>
    </recommendedName>
    <alternativeName>
        <fullName evidence="9 14">Cytidine aminohydrolase</fullName>
    </alternativeName>
</protein>
<dbReference type="EC" id="3.5.4.5" evidence="4 14"/>
<evidence type="ECO:0000313" key="16">
    <source>
        <dbReference type="EMBL" id="RDK84291.1"/>
    </source>
</evidence>
<keyword evidence="17" id="KW-1185">Reference proteome</keyword>
<evidence type="ECO:0000256" key="9">
    <source>
        <dbReference type="ARBA" id="ARBA00032005"/>
    </source>
</evidence>
<dbReference type="GO" id="GO:0004126">
    <property type="term" value="F:cytidine deaminase activity"/>
    <property type="evidence" value="ECO:0007669"/>
    <property type="project" value="UniProtKB-UniRule"/>
</dbReference>
<evidence type="ECO:0000256" key="10">
    <source>
        <dbReference type="ARBA" id="ARBA00049252"/>
    </source>
</evidence>
<dbReference type="InterPro" id="IPR002125">
    <property type="entry name" value="CMP_dCMP_dom"/>
</dbReference>
<dbReference type="InterPro" id="IPR006262">
    <property type="entry name" value="Cyt_deam_tetra"/>
</dbReference>
<organism evidence="16 17">
    <name type="scientific">Marinirhabdus gelatinilytica</name>
    <dbReference type="NCBI Taxonomy" id="1703343"/>
    <lineage>
        <taxon>Bacteria</taxon>
        <taxon>Pseudomonadati</taxon>
        <taxon>Bacteroidota</taxon>
        <taxon>Flavobacteriia</taxon>
        <taxon>Flavobacteriales</taxon>
        <taxon>Flavobacteriaceae</taxon>
    </lineage>
</organism>
<dbReference type="GO" id="GO:0072527">
    <property type="term" value="P:pyrimidine-containing compound metabolic process"/>
    <property type="evidence" value="ECO:0007669"/>
    <property type="project" value="UniProtKB-ARBA"/>
</dbReference>
<dbReference type="NCBIfam" id="NF004064">
    <property type="entry name" value="PRK05578.1"/>
    <property type="match status" value="1"/>
</dbReference>
<comment type="similarity">
    <text evidence="3 14">Belongs to the cytidine and deoxycytidylate deaminase family.</text>
</comment>
<evidence type="ECO:0000256" key="2">
    <source>
        <dbReference type="ARBA" id="ARBA00003949"/>
    </source>
</evidence>
<dbReference type="GO" id="GO:0055086">
    <property type="term" value="P:nucleobase-containing small molecule metabolic process"/>
    <property type="evidence" value="ECO:0007669"/>
    <property type="project" value="UniProtKB-ARBA"/>
</dbReference>
<proteinExistence type="inferred from homology"/>
<reference evidence="16 17" key="1">
    <citation type="submission" date="2018-07" db="EMBL/GenBank/DDBJ databases">
        <title>Genomic Encyclopedia of Type Strains, Phase IV (KMG-IV): sequencing the most valuable type-strain genomes for metagenomic binning, comparative biology and taxonomic classification.</title>
        <authorList>
            <person name="Goeker M."/>
        </authorList>
    </citation>
    <scope>NUCLEOTIDE SEQUENCE [LARGE SCALE GENOMIC DNA]</scope>
    <source>
        <strain evidence="16 17">DSM 101478</strain>
    </source>
</reference>
<dbReference type="Pfam" id="PF00383">
    <property type="entry name" value="dCMP_cyt_deam_1"/>
    <property type="match status" value="1"/>
</dbReference>
<evidence type="ECO:0000256" key="11">
    <source>
        <dbReference type="ARBA" id="ARBA00049558"/>
    </source>
</evidence>
<feature type="binding site" evidence="13">
    <location>
        <position position="113"/>
    </location>
    <ligand>
        <name>Zn(2+)</name>
        <dbReference type="ChEBI" id="CHEBI:29105"/>
        <note>catalytic</note>
    </ligand>
</feature>
<dbReference type="GO" id="GO:0008270">
    <property type="term" value="F:zinc ion binding"/>
    <property type="evidence" value="ECO:0007669"/>
    <property type="project" value="UniProtKB-UniRule"/>
</dbReference>
<dbReference type="InterPro" id="IPR050202">
    <property type="entry name" value="Cyt/Deoxycyt_deaminase"/>
</dbReference>
<feature type="binding site" evidence="13">
    <location>
        <position position="116"/>
    </location>
    <ligand>
        <name>Zn(2+)</name>
        <dbReference type="ChEBI" id="CHEBI:29105"/>
        <note>catalytic</note>
    </ligand>
</feature>
<evidence type="ECO:0000313" key="17">
    <source>
        <dbReference type="Proteomes" id="UP000255317"/>
    </source>
</evidence>
<comment type="caution">
    <text evidence="16">The sequence shown here is derived from an EMBL/GenBank/DDBJ whole genome shotgun (WGS) entry which is preliminary data.</text>
</comment>
<evidence type="ECO:0000256" key="1">
    <source>
        <dbReference type="ARBA" id="ARBA00001947"/>
    </source>
</evidence>
<dbReference type="GO" id="GO:0005829">
    <property type="term" value="C:cytosol"/>
    <property type="evidence" value="ECO:0007669"/>
    <property type="project" value="TreeGrafter"/>
</dbReference>
<comment type="catalytic activity">
    <reaction evidence="11 14">
        <text>cytidine + H2O + H(+) = uridine + NH4(+)</text>
        <dbReference type="Rhea" id="RHEA:16069"/>
        <dbReference type="ChEBI" id="CHEBI:15377"/>
        <dbReference type="ChEBI" id="CHEBI:15378"/>
        <dbReference type="ChEBI" id="CHEBI:16704"/>
        <dbReference type="ChEBI" id="CHEBI:17562"/>
        <dbReference type="ChEBI" id="CHEBI:28938"/>
        <dbReference type="EC" id="3.5.4.5"/>
    </reaction>
</comment>
<evidence type="ECO:0000256" key="14">
    <source>
        <dbReference type="RuleBase" id="RU364006"/>
    </source>
</evidence>
<evidence type="ECO:0000256" key="5">
    <source>
        <dbReference type="ARBA" id="ARBA00018266"/>
    </source>
</evidence>
<keyword evidence="7 14" id="KW-0378">Hydrolase</keyword>
<dbReference type="SUPFAM" id="SSF53927">
    <property type="entry name" value="Cytidine deaminase-like"/>
    <property type="match status" value="1"/>
</dbReference>